<organism evidence="2">
    <name type="scientific">Salmonella enterica subsp. salamae</name>
    <dbReference type="NCBI Taxonomy" id="59202"/>
    <lineage>
        <taxon>Bacteria</taxon>
        <taxon>Pseudomonadati</taxon>
        <taxon>Pseudomonadota</taxon>
        <taxon>Gammaproteobacteria</taxon>
        <taxon>Enterobacterales</taxon>
        <taxon>Enterobacteriaceae</taxon>
        <taxon>Salmonella</taxon>
    </lineage>
</organism>
<proteinExistence type="predicted"/>
<feature type="signal peptide" evidence="1">
    <location>
        <begin position="1"/>
        <end position="24"/>
    </location>
</feature>
<comment type="caution">
    <text evidence="2">The sequence shown here is derived from an EMBL/GenBank/DDBJ whole genome shotgun (WGS) entry which is preliminary data.</text>
</comment>
<name>A0A5Y3V1I0_SALER</name>
<dbReference type="Proteomes" id="UP000839824">
    <property type="component" value="Unassembled WGS sequence"/>
</dbReference>
<evidence type="ECO:0000313" key="2">
    <source>
        <dbReference type="EMBL" id="ECJ2326883.1"/>
    </source>
</evidence>
<gene>
    <name evidence="2" type="ORF">FNJ06_14980</name>
</gene>
<keyword evidence="1" id="KW-0732">Signal</keyword>
<accession>A0A5Y3V1I0</accession>
<dbReference type="Pfam" id="PF06551">
    <property type="entry name" value="DUF1120"/>
    <property type="match status" value="1"/>
</dbReference>
<feature type="chain" id="PRO_5024846690" evidence="1">
    <location>
        <begin position="25"/>
        <end position="230"/>
    </location>
</feature>
<sequence length="230" mass="24465">MMNKLIKKGFLTICLAGCVSSTMAATTLELKVQGKIIPPSCTPTFASGGGILDFGTIKLANLSLTQDTYLTGKSVPVVINCQEDARFGLTFTDQRRDSAENISTLAPASGAKAVFGLGYGPKQSKIGAYAMAFDIDTVHNKDNAGRWVITNTGGATWSVSPSKWGKITSSPTTVYSFSDTSQAGDPQAPTAEKQIRFELLVEPVINDLTNLKVTDEINLDGSTLISLVYL</sequence>
<dbReference type="InterPro" id="IPR010546">
    <property type="entry name" value="DUF1120"/>
</dbReference>
<dbReference type="AlphaFoldDB" id="A0A5Y3V1I0"/>
<evidence type="ECO:0000256" key="1">
    <source>
        <dbReference type="SAM" id="SignalP"/>
    </source>
</evidence>
<dbReference type="EMBL" id="AAIXRY010000015">
    <property type="protein sequence ID" value="ECJ2326883.1"/>
    <property type="molecule type" value="Genomic_DNA"/>
</dbReference>
<reference evidence="2" key="1">
    <citation type="submission" date="2019-07" db="EMBL/GenBank/DDBJ databases">
        <authorList>
            <person name="Ashton P.M."/>
            <person name="Dallman T."/>
            <person name="Nair S."/>
            <person name="De Pinna E."/>
            <person name="Peters T."/>
            <person name="Grant K."/>
        </authorList>
    </citation>
    <scope>NUCLEOTIDE SEQUENCE [LARGE SCALE GENOMIC DNA]</scope>
    <source>
        <strain evidence="2">598112</strain>
    </source>
</reference>
<protein>
    <submittedName>
        <fullName evidence="2">DUF1120 domain-containing protein</fullName>
    </submittedName>
</protein>